<dbReference type="SUPFAM" id="SSF55781">
    <property type="entry name" value="GAF domain-like"/>
    <property type="match status" value="1"/>
</dbReference>
<keyword evidence="3" id="KW-1185">Reference proteome</keyword>
<dbReference type="InterPro" id="IPR003018">
    <property type="entry name" value="GAF"/>
</dbReference>
<comment type="caution">
    <text evidence="2">The sequence shown here is derived from an EMBL/GenBank/DDBJ whole genome shotgun (WGS) entry which is preliminary data.</text>
</comment>
<dbReference type="InterPro" id="IPR029016">
    <property type="entry name" value="GAF-like_dom_sf"/>
</dbReference>
<feature type="domain" description="GAF" evidence="1">
    <location>
        <begin position="34"/>
        <end position="151"/>
    </location>
</feature>
<reference evidence="2 3" key="1">
    <citation type="journal article" date="2009" name="Int. J. Syst. Evol. Microbiol.">
        <title>Transfer of Teichococcus ludipueritiae and Muricoccus roseus to the genus Roseomonas, as Roseomonas ludipueritiae comb. nov. and Roseomonas rosea comb. nov., respectively, and emended description of the genus Roseomonas.</title>
        <authorList>
            <person name="Sanchez-Porro C."/>
            <person name="Gallego V."/>
            <person name="Busse H.J."/>
            <person name="Kampfer P."/>
            <person name="Ventosa A."/>
        </authorList>
    </citation>
    <scope>NUCLEOTIDE SEQUENCE [LARGE SCALE GENOMIC DNA]</scope>
    <source>
        <strain evidence="2 3">DSM 14915</strain>
    </source>
</reference>
<dbReference type="Gene3D" id="3.30.450.40">
    <property type="match status" value="1"/>
</dbReference>
<name>A0ABR7R1Y5_9PROT</name>
<proteinExistence type="predicted"/>
<evidence type="ECO:0000313" key="3">
    <source>
        <dbReference type="Proteomes" id="UP000603940"/>
    </source>
</evidence>
<sequence>MPEFLPALIEAFEAAAREGGPLPRIRAADRVARDFTGQQLCTAMVFDRQAMTVQRLFSSRPAEYPVGGRKPKRDTAWGRQVLLEGRRFEGEGEDAIRAHFADHEVILGLGLRSIVNFPIMHGGECLGTLNLLWPEAELRPERIEMGRILALLALPDWLSGPRADAATAG</sequence>
<protein>
    <submittedName>
        <fullName evidence="2">GAF domain-containing protein</fullName>
    </submittedName>
</protein>
<gene>
    <name evidence="2" type="ORF">IBL25_02125</name>
</gene>
<dbReference type="RefSeq" id="WP_187776901.1">
    <property type="nucleotide sequence ID" value="NZ_JACTUZ010000003.1"/>
</dbReference>
<organism evidence="2 3">
    <name type="scientific">Pseudoroseomonas ludipueritiae</name>
    <dbReference type="NCBI Taxonomy" id="198093"/>
    <lineage>
        <taxon>Bacteria</taxon>
        <taxon>Pseudomonadati</taxon>
        <taxon>Pseudomonadota</taxon>
        <taxon>Alphaproteobacteria</taxon>
        <taxon>Acetobacterales</taxon>
        <taxon>Acetobacteraceae</taxon>
        <taxon>Pseudoroseomonas</taxon>
    </lineage>
</organism>
<dbReference type="Pfam" id="PF01590">
    <property type="entry name" value="GAF"/>
    <property type="match status" value="1"/>
</dbReference>
<dbReference type="Proteomes" id="UP000603940">
    <property type="component" value="Unassembled WGS sequence"/>
</dbReference>
<evidence type="ECO:0000313" key="2">
    <source>
        <dbReference type="EMBL" id="MBC9175741.1"/>
    </source>
</evidence>
<accession>A0ABR7R1Y5</accession>
<dbReference type="EMBL" id="JACTUZ010000003">
    <property type="protein sequence ID" value="MBC9175741.1"/>
    <property type="molecule type" value="Genomic_DNA"/>
</dbReference>
<evidence type="ECO:0000259" key="1">
    <source>
        <dbReference type="Pfam" id="PF01590"/>
    </source>
</evidence>